<dbReference type="FunFam" id="3.40.640.10:FF:000035">
    <property type="entry name" value="O-succinylhomoserine sulfhydrylase"/>
    <property type="match status" value="1"/>
</dbReference>
<keyword evidence="8" id="KW-0456">Lyase</keyword>
<dbReference type="InterPro" id="IPR054542">
    <property type="entry name" value="Cys_met_metab_PP"/>
</dbReference>
<dbReference type="AlphaFoldDB" id="A0A562EUA2"/>
<keyword evidence="5" id="KW-0028">Amino-acid biosynthesis</keyword>
<dbReference type="GO" id="GO:0019346">
    <property type="term" value="P:transsulfuration"/>
    <property type="evidence" value="ECO:0007669"/>
    <property type="project" value="InterPro"/>
</dbReference>
<evidence type="ECO:0000256" key="5">
    <source>
        <dbReference type="ARBA" id="ARBA00023167"/>
    </source>
</evidence>
<dbReference type="Gene3D" id="3.40.640.10">
    <property type="entry name" value="Type I PLP-dependent aspartate aminotransferase-like (Major domain)"/>
    <property type="match status" value="1"/>
</dbReference>
<comment type="caution">
    <text evidence="8">The sequence shown here is derived from an EMBL/GenBank/DDBJ whole genome shotgun (WGS) entry which is preliminary data.</text>
</comment>
<sequence length="437" mass="46507">MSDTTPETTDPSANWSFETKQIHVGQPAGGDTKARALPIYQTTSYTFDNTDHAAALFGLAEPGNIYTRIMNPTQDAVEQRIAALEGGVAALLLASGQAAETFSILNLAQAGDHIVSSPYLYGGTYNLFHYTLPKLGIEVTFVEDPDNLDQWREAIRDNTRAFFGETIANPKNHILDLPGISGVAHENGLPLIVDNTVATPYLLRPLEHGADIVVHSATKYLGGHGTAIAGVIVDGGTFDWTQGRHAGFTTPDPSYHGVVFADLGAPAYALKARVQLLRDMGAAVSPFNAFLISQGLETLSLRIERHVENAQKVAEFLEGRPEVTSVAYAGLKSSPWYDRAQQLTPRGAGAIVVFELSGGIDAGKRFVNALTLHSHVANIGDVRSLVIHPASTTHSQLTGEEQIAAGVTPGLVRLAVGIENIDDILADITTGLEAAGS</sequence>
<keyword evidence="4 6" id="KW-0663">Pyridoxal phosphate</keyword>
<evidence type="ECO:0000256" key="7">
    <source>
        <dbReference type="RuleBase" id="RU362118"/>
    </source>
</evidence>
<dbReference type="PANTHER" id="PTHR43797:SF2">
    <property type="entry name" value="HOMOCYSTEINE_CYSTEINE SYNTHASE"/>
    <property type="match status" value="1"/>
</dbReference>
<dbReference type="Gene3D" id="3.90.1150.10">
    <property type="entry name" value="Aspartate Aminotransferase, domain 1"/>
    <property type="match status" value="1"/>
</dbReference>
<keyword evidence="3" id="KW-0808">Transferase</keyword>
<dbReference type="InterPro" id="IPR015422">
    <property type="entry name" value="PyrdxlP-dep_Trfase_small"/>
</dbReference>
<gene>
    <name evidence="8" type="ORF">L618_000100007000</name>
</gene>
<dbReference type="SUPFAM" id="SSF53383">
    <property type="entry name" value="PLP-dependent transferases"/>
    <property type="match status" value="1"/>
</dbReference>
<keyword evidence="5" id="KW-0486">Methionine biosynthesis</keyword>
<dbReference type="InterPro" id="IPR015421">
    <property type="entry name" value="PyrdxlP-dep_Trfase_major"/>
</dbReference>
<dbReference type="Proteomes" id="UP000317573">
    <property type="component" value="Unassembled WGS sequence"/>
</dbReference>
<dbReference type="PROSITE" id="PS00868">
    <property type="entry name" value="CYS_MET_METAB_PP"/>
    <property type="match status" value="1"/>
</dbReference>
<dbReference type="GO" id="GO:0003961">
    <property type="term" value="F:O-acetylhomoserine aminocarboxypropyltransferase activity"/>
    <property type="evidence" value="ECO:0007669"/>
    <property type="project" value="TreeGrafter"/>
</dbReference>
<dbReference type="Pfam" id="PF01053">
    <property type="entry name" value="Cys_Met_Meta_PP"/>
    <property type="match status" value="1"/>
</dbReference>
<dbReference type="EMBL" id="VLJT01000001">
    <property type="protein sequence ID" value="TWH25244.1"/>
    <property type="molecule type" value="Genomic_DNA"/>
</dbReference>
<dbReference type="InterPro" id="IPR000277">
    <property type="entry name" value="Cys/Met-Metab_PyrdxlP-dep_enz"/>
</dbReference>
<name>A0A562EUA2_RHORH</name>
<dbReference type="GO" id="GO:0006535">
    <property type="term" value="P:cysteine biosynthetic process from serine"/>
    <property type="evidence" value="ECO:0007669"/>
    <property type="project" value="TreeGrafter"/>
</dbReference>
<comment type="similarity">
    <text evidence="2 7">Belongs to the trans-sulfuration enzymes family.</text>
</comment>
<evidence type="ECO:0000313" key="8">
    <source>
        <dbReference type="EMBL" id="TWH25244.1"/>
    </source>
</evidence>
<dbReference type="InterPro" id="IPR006235">
    <property type="entry name" value="OAc-hSer/O-AcSer_sulfhydrylase"/>
</dbReference>
<protein>
    <submittedName>
        <fullName evidence="8">O-acetylhomoserine (Thiol)-lyase</fullName>
    </submittedName>
</protein>
<dbReference type="InterPro" id="IPR015424">
    <property type="entry name" value="PyrdxlP-dep_Trfase"/>
</dbReference>
<dbReference type="GO" id="GO:0030170">
    <property type="term" value="F:pyridoxal phosphate binding"/>
    <property type="evidence" value="ECO:0007669"/>
    <property type="project" value="InterPro"/>
</dbReference>
<reference evidence="8 9" key="1">
    <citation type="submission" date="2019-07" db="EMBL/GenBank/DDBJ databases">
        <title>Genome sequencing of lignin-degrading bacterial isolates.</title>
        <authorList>
            <person name="Gladden J."/>
        </authorList>
    </citation>
    <scope>NUCLEOTIDE SEQUENCE [LARGE SCALE GENOMIC DNA]</scope>
    <source>
        <strain evidence="8 9">J45</strain>
    </source>
</reference>
<dbReference type="GO" id="GO:0004124">
    <property type="term" value="F:cysteine synthase activity"/>
    <property type="evidence" value="ECO:0007669"/>
    <property type="project" value="TreeGrafter"/>
</dbReference>
<dbReference type="RefSeq" id="WP_059382847.1">
    <property type="nucleotide sequence ID" value="NZ_VLJT01000001.1"/>
</dbReference>
<dbReference type="GO" id="GO:0005737">
    <property type="term" value="C:cytoplasm"/>
    <property type="evidence" value="ECO:0007669"/>
    <property type="project" value="TreeGrafter"/>
</dbReference>
<feature type="modified residue" description="N6-(pyridoxal phosphate)lysine" evidence="6">
    <location>
        <position position="219"/>
    </location>
</feature>
<evidence type="ECO:0000313" key="9">
    <source>
        <dbReference type="Proteomes" id="UP000317573"/>
    </source>
</evidence>
<organism evidence="8 9">
    <name type="scientific">Rhodococcus rhodochrous J45</name>
    <dbReference type="NCBI Taxonomy" id="935266"/>
    <lineage>
        <taxon>Bacteria</taxon>
        <taxon>Bacillati</taxon>
        <taxon>Actinomycetota</taxon>
        <taxon>Actinomycetes</taxon>
        <taxon>Mycobacteriales</taxon>
        <taxon>Nocardiaceae</taxon>
        <taxon>Rhodococcus</taxon>
    </lineage>
</organism>
<evidence type="ECO:0000256" key="2">
    <source>
        <dbReference type="ARBA" id="ARBA00009077"/>
    </source>
</evidence>
<dbReference type="GO" id="GO:0071269">
    <property type="term" value="P:L-homocysteine biosynthetic process"/>
    <property type="evidence" value="ECO:0007669"/>
    <property type="project" value="TreeGrafter"/>
</dbReference>
<evidence type="ECO:0000256" key="3">
    <source>
        <dbReference type="ARBA" id="ARBA00022679"/>
    </source>
</evidence>
<accession>A0A562EUA2</accession>
<dbReference type="NCBIfam" id="TIGR01326">
    <property type="entry name" value="OAH_OAS_sulfhy"/>
    <property type="match status" value="1"/>
</dbReference>
<comment type="cofactor">
    <cofactor evidence="1 7">
        <name>pyridoxal 5'-phosphate</name>
        <dbReference type="ChEBI" id="CHEBI:597326"/>
    </cofactor>
</comment>
<dbReference type="CDD" id="cd00614">
    <property type="entry name" value="CGS_like"/>
    <property type="match status" value="1"/>
</dbReference>
<proteinExistence type="inferred from homology"/>
<dbReference type="PANTHER" id="PTHR43797">
    <property type="entry name" value="HOMOCYSTEINE/CYSTEINE SYNTHASE"/>
    <property type="match status" value="1"/>
</dbReference>
<dbReference type="NCBIfam" id="NF005872">
    <property type="entry name" value="PRK07812.1"/>
    <property type="match status" value="1"/>
</dbReference>
<dbReference type="GO" id="GO:0016829">
    <property type="term" value="F:lyase activity"/>
    <property type="evidence" value="ECO:0007669"/>
    <property type="project" value="UniProtKB-KW"/>
</dbReference>
<evidence type="ECO:0000256" key="1">
    <source>
        <dbReference type="ARBA" id="ARBA00001933"/>
    </source>
</evidence>
<dbReference type="PIRSF" id="PIRSF001434">
    <property type="entry name" value="CGS"/>
    <property type="match status" value="1"/>
</dbReference>
<evidence type="ECO:0000256" key="4">
    <source>
        <dbReference type="ARBA" id="ARBA00022898"/>
    </source>
</evidence>
<evidence type="ECO:0000256" key="6">
    <source>
        <dbReference type="PIRSR" id="PIRSR001434-2"/>
    </source>
</evidence>